<name>A0A2A2HFM1_9EURY</name>
<dbReference type="GO" id="GO:0046872">
    <property type="term" value="F:metal ion binding"/>
    <property type="evidence" value="ECO:0007669"/>
    <property type="project" value="UniProtKB-KW"/>
</dbReference>
<keyword evidence="4" id="KW-0862">Zinc</keyword>
<dbReference type="PANTHER" id="PTHR46233">
    <property type="entry name" value="HYDROXYACYLGLUTATHIONE HYDROLASE GLOC"/>
    <property type="match status" value="1"/>
</dbReference>
<keyword evidence="2" id="KW-0479">Metal-binding</keyword>
<dbReference type="InterPro" id="IPR051453">
    <property type="entry name" value="MBL_Glyoxalase_II"/>
</dbReference>
<dbReference type="Proteomes" id="UP000217528">
    <property type="component" value="Unassembled WGS sequence"/>
</dbReference>
<protein>
    <submittedName>
        <fullName evidence="6">MBL fold metallo-hydrolase</fullName>
    </submittedName>
    <submittedName>
        <fullName evidence="7">Putative metallo-hydrolase</fullName>
        <ecNumber evidence="7">3.-.-.-</ecNumber>
    </submittedName>
</protein>
<reference evidence="6 8" key="2">
    <citation type="journal article" date="2017" name="BMC Genomics">
        <title>Genomic analysis of methanogenic archaea reveals a shift towards energy conservation.</title>
        <authorList>
            <person name="Gilmore S.P."/>
            <person name="Henske J.K."/>
            <person name="Sexton J.A."/>
            <person name="Solomon K.V."/>
            <person name="Seppala S."/>
            <person name="Yoo J.I."/>
            <person name="Huyett L.M."/>
            <person name="Pressman A."/>
            <person name="Cogan J.Z."/>
            <person name="Kivenson V."/>
            <person name="Peng X."/>
            <person name="Tan Y."/>
            <person name="Valentine D.L."/>
            <person name="O'Malley M.A."/>
        </authorList>
    </citation>
    <scope>NUCLEOTIDE SEQUENCE [LARGE SCALE GENOMIC DNA]</scope>
    <source>
        <strain evidence="6 8">1R-7</strain>
    </source>
</reference>
<dbReference type="SMART" id="SM00849">
    <property type="entry name" value="Lactamase_B"/>
    <property type="match status" value="1"/>
</dbReference>
<reference evidence="7 9" key="1">
    <citation type="submission" date="2016-04" db="EMBL/GenBank/DDBJ databases">
        <title>Genome sequence of Methanosphaera cuniculi DSM 4103.</title>
        <authorList>
            <person name="Poehlein A."/>
            <person name="Seedorf H."/>
            <person name="Daniel R."/>
        </authorList>
    </citation>
    <scope>NUCLEOTIDE SEQUENCE [LARGE SCALE GENOMIC DNA]</scope>
    <source>
        <strain evidence="7 9">DSM 4103</strain>
    </source>
</reference>
<comment type="cofactor">
    <cofactor evidence="1">
        <name>Zn(2+)</name>
        <dbReference type="ChEBI" id="CHEBI:29105"/>
    </cofactor>
</comment>
<feature type="domain" description="Metallo-beta-lactamase" evidence="5">
    <location>
        <begin position="16"/>
        <end position="188"/>
    </location>
</feature>
<dbReference type="InterPro" id="IPR036866">
    <property type="entry name" value="RibonucZ/Hydroxyglut_hydro"/>
</dbReference>
<dbReference type="SUPFAM" id="SSF56281">
    <property type="entry name" value="Metallo-hydrolase/oxidoreductase"/>
    <property type="match status" value="1"/>
</dbReference>
<dbReference type="RefSeq" id="WP_095607914.1">
    <property type="nucleotide sequence ID" value="NZ_CAUHCB010000004.1"/>
</dbReference>
<keyword evidence="8" id="KW-1185">Reference proteome</keyword>
<evidence type="ECO:0000313" key="9">
    <source>
        <dbReference type="Proteomes" id="UP000246004"/>
    </source>
</evidence>
<dbReference type="EMBL" id="LWMS01000020">
    <property type="protein sequence ID" value="PWL08351.1"/>
    <property type="molecule type" value="Genomic_DNA"/>
</dbReference>
<keyword evidence="3 6" id="KW-0378">Hydrolase</keyword>
<dbReference type="Pfam" id="PF00753">
    <property type="entry name" value="Lactamase_B"/>
    <property type="match status" value="1"/>
</dbReference>
<accession>A0A2A2HFM1</accession>
<evidence type="ECO:0000313" key="7">
    <source>
        <dbReference type="EMBL" id="PWL08351.1"/>
    </source>
</evidence>
<gene>
    <name evidence="6" type="ORF">ASJ82_03465</name>
    <name evidence="7" type="ORF">MSCUN_07870</name>
</gene>
<sequence>MDSVGNIKIIPGKNRDSNVYIIDDILIDPGSGETLEYVIDEIQKSGMSMDDINKIVNTHNHFDHMGADKYLQDTYGYEIYMHPLDIKTVEDKDDDALVASSFGMQVPDLDIKPLNEGDKIGDFEVIHTPGHTRGGICLFDGENLISGDTIFSGGNFGRTDLPTGNLEDMKDSIEKLSKLDVSNLFPGHGPYAITAVSDQLKLALMLASSL</sequence>
<evidence type="ECO:0000256" key="1">
    <source>
        <dbReference type="ARBA" id="ARBA00001947"/>
    </source>
</evidence>
<dbReference type="CDD" id="cd06262">
    <property type="entry name" value="metallo-hydrolase-like_MBL-fold"/>
    <property type="match status" value="1"/>
</dbReference>
<dbReference type="GO" id="GO:0016787">
    <property type="term" value="F:hydrolase activity"/>
    <property type="evidence" value="ECO:0007669"/>
    <property type="project" value="UniProtKB-KW"/>
</dbReference>
<evidence type="ECO:0000256" key="3">
    <source>
        <dbReference type="ARBA" id="ARBA00022801"/>
    </source>
</evidence>
<dbReference type="OrthoDB" id="197151at2157"/>
<evidence type="ECO:0000256" key="4">
    <source>
        <dbReference type="ARBA" id="ARBA00022833"/>
    </source>
</evidence>
<organism evidence="6 8">
    <name type="scientific">Methanosphaera cuniculi</name>
    <dbReference type="NCBI Taxonomy" id="1077256"/>
    <lineage>
        <taxon>Archaea</taxon>
        <taxon>Methanobacteriati</taxon>
        <taxon>Methanobacteriota</taxon>
        <taxon>Methanomada group</taxon>
        <taxon>Methanobacteria</taxon>
        <taxon>Methanobacteriales</taxon>
        <taxon>Methanobacteriaceae</taxon>
        <taxon>Methanosphaera</taxon>
    </lineage>
</organism>
<dbReference type="EMBL" id="LMVN01000001">
    <property type="protein sequence ID" value="PAV08261.1"/>
    <property type="molecule type" value="Genomic_DNA"/>
</dbReference>
<comment type="caution">
    <text evidence="6">The sequence shown here is derived from an EMBL/GenBank/DDBJ whole genome shotgun (WGS) entry which is preliminary data.</text>
</comment>
<evidence type="ECO:0000256" key="2">
    <source>
        <dbReference type="ARBA" id="ARBA00022723"/>
    </source>
</evidence>
<dbReference type="InterPro" id="IPR001279">
    <property type="entry name" value="Metallo-B-lactamas"/>
</dbReference>
<dbReference type="PANTHER" id="PTHR46233:SF3">
    <property type="entry name" value="HYDROXYACYLGLUTATHIONE HYDROLASE GLOC"/>
    <property type="match status" value="1"/>
</dbReference>
<proteinExistence type="predicted"/>
<dbReference type="Gene3D" id="3.60.15.10">
    <property type="entry name" value="Ribonuclease Z/Hydroxyacylglutathione hydrolase-like"/>
    <property type="match status" value="1"/>
</dbReference>
<dbReference type="AlphaFoldDB" id="A0A2A2HFM1"/>
<dbReference type="Proteomes" id="UP000246004">
    <property type="component" value="Unassembled WGS sequence"/>
</dbReference>
<dbReference type="EC" id="3.-.-.-" evidence="7"/>
<evidence type="ECO:0000313" key="8">
    <source>
        <dbReference type="Proteomes" id="UP000217528"/>
    </source>
</evidence>
<evidence type="ECO:0000259" key="5">
    <source>
        <dbReference type="SMART" id="SM00849"/>
    </source>
</evidence>
<evidence type="ECO:0000313" key="6">
    <source>
        <dbReference type="EMBL" id="PAV08261.1"/>
    </source>
</evidence>